<dbReference type="KEGG" id="moy:CVS54_03683"/>
<evidence type="ECO:0000256" key="3">
    <source>
        <dbReference type="ARBA" id="ARBA00012054"/>
    </source>
</evidence>
<comment type="similarity">
    <text evidence="2 10">Belongs to the gluconokinase GntK/GntV family.</text>
</comment>
<proteinExistence type="inferred from homology"/>
<evidence type="ECO:0000256" key="2">
    <source>
        <dbReference type="ARBA" id="ARBA00008420"/>
    </source>
</evidence>
<evidence type="ECO:0000256" key="7">
    <source>
        <dbReference type="ARBA" id="ARBA00022840"/>
    </source>
</evidence>
<evidence type="ECO:0000313" key="12">
    <source>
        <dbReference type="Proteomes" id="UP000274841"/>
    </source>
</evidence>
<dbReference type="AlphaFoldDB" id="A0A3Q9JAU5"/>
<protein>
    <recommendedName>
        <fullName evidence="3 10">Gluconokinase</fullName>
        <ecNumber evidence="3 10">2.7.1.12</ecNumber>
    </recommendedName>
</protein>
<name>A0A3Q9JAU5_9MICO</name>
<dbReference type="SUPFAM" id="SSF52540">
    <property type="entry name" value="P-loop containing nucleoside triphosphate hydrolases"/>
    <property type="match status" value="1"/>
</dbReference>
<dbReference type="Proteomes" id="UP000274841">
    <property type="component" value="Chromosome"/>
</dbReference>
<keyword evidence="5 10" id="KW-0547">Nucleotide-binding</keyword>
<evidence type="ECO:0000256" key="4">
    <source>
        <dbReference type="ARBA" id="ARBA00022679"/>
    </source>
</evidence>
<dbReference type="PANTHER" id="PTHR43442">
    <property type="entry name" value="GLUCONOKINASE-RELATED"/>
    <property type="match status" value="1"/>
</dbReference>
<keyword evidence="8" id="KW-0311">Gluconate utilization</keyword>
<dbReference type="GO" id="GO:0005737">
    <property type="term" value="C:cytoplasm"/>
    <property type="evidence" value="ECO:0007669"/>
    <property type="project" value="TreeGrafter"/>
</dbReference>
<accession>A0A3Q9JAU5</accession>
<organism evidence="11 12">
    <name type="scientific">Microbacterium oxydans</name>
    <dbReference type="NCBI Taxonomy" id="82380"/>
    <lineage>
        <taxon>Bacteria</taxon>
        <taxon>Bacillati</taxon>
        <taxon>Actinomycetota</taxon>
        <taxon>Actinomycetes</taxon>
        <taxon>Micrococcales</taxon>
        <taxon>Microbacteriaceae</taxon>
        <taxon>Microbacterium</taxon>
    </lineage>
</organism>
<dbReference type="EC" id="2.7.1.12" evidence="3 10"/>
<dbReference type="Pfam" id="PF13671">
    <property type="entry name" value="AAA_33"/>
    <property type="match status" value="1"/>
</dbReference>
<keyword evidence="4 10" id="KW-0808">Transferase</keyword>
<evidence type="ECO:0000256" key="1">
    <source>
        <dbReference type="ARBA" id="ARBA00004761"/>
    </source>
</evidence>
<evidence type="ECO:0000256" key="8">
    <source>
        <dbReference type="ARBA" id="ARBA00023064"/>
    </source>
</evidence>
<dbReference type="PANTHER" id="PTHR43442:SF3">
    <property type="entry name" value="GLUCONOKINASE-RELATED"/>
    <property type="match status" value="1"/>
</dbReference>
<evidence type="ECO:0000313" key="11">
    <source>
        <dbReference type="EMBL" id="AZS42320.1"/>
    </source>
</evidence>
<evidence type="ECO:0000256" key="5">
    <source>
        <dbReference type="ARBA" id="ARBA00022741"/>
    </source>
</evidence>
<dbReference type="CDD" id="cd02021">
    <property type="entry name" value="GntK"/>
    <property type="match status" value="1"/>
</dbReference>
<dbReference type="GO" id="GO:0046316">
    <property type="term" value="F:gluconokinase activity"/>
    <property type="evidence" value="ECO:0007669"/>
    <property type="project" value="UniProtKB-EC"/>
</dbReference>
<gene>
    <name evidence="11" type="primary">gntK_2</name>
    <name evidence="11" type="ORF">CVS54_03683</name>
</gene>
<comment type="pathway">
    <text evidence="1">Carbohydrate acid metabolism.</text>
</comment>
<dbReference type="InterPro" id="IPR027417">
    <property type="entry name" value="P-loop_NTPase"/>
</dbReference>
<dbReference type="GO" id="GO:0005524">
    <property type="term" value="F:ATP binding"/>
    <property type="evidence" value="ECO:0007669"/>
    <property type="project" value="UniProtKB-KW"/>
</dbReference>
<dbReference type="Gene3D" id="3.40.50.300">
    <property type="entry name" value="P-loop containing nucleotide triphosphate hydrolases"/>
    <property type="match status" value="1"/>
</dbReference>
<dbReference type="NCBIfam" id="TIGR01313">
    <property type="entry name" value="therm_gnt_kin"/>
    <property type="match status" value="1"/>
</dbReference>
<dbReference type="FunFam" id="3.40.50.300:FF:000522">
    <property type="entry name" value="Gluconokinase"/>
    <property type="match status" value="1"/>
</dbReference>
<dbReference type="GO" id="GO:0019521">
    <property type="term" value="P:D-gluconate metabolic process"/>
    <property type="evidence" value="ECO:0007669"/>
    <property type="project" value="UniProtKB-KW"/>
</dbReference>
<reference evidence="11 12" key="1">
    <citation type="submission" date="2018-08" db="EMBL/GenBank/DDBJ databases">
        <title>Microbacterium oxydans strain HG3.</title>
        <authorList>
            <person name="ORTET P."/>
        </authorList>
    </citation>
    <scope>NUCLEOTIDE SEQUENCE [LARGE SCALE GENOMIC DNA]</scope>
    <source>
        <strain evidence="11 12">HG3</strain>
    </source>
</reference>
<dbReference type="InterPro" id="IPR006001">
    <property type="entry name" value="Therm_gnt_kin"/>
</dbReference>
<dbReference type="EMBL" id="CP031422">
    <property type="protein sequence ID" value="AZS42320.1"/>
    <property type="molecule type" value="Genomic_DNA"/>
</dbReference>
<sequence length="154" mass="16497">MGVSGVGKTTVGQELARRIGVAFIDADDLHGPANIAKMAAGVPLDDDDRWPWLDRVGAALAAEPAAVVACSALRRRYRDRLRASAPDTVFVHLDAPKERVTEQATARRGHFMPPALLASQLQTLEPLGADEDGITVTVDGTAGELVERIRQHLV</sequence>
<evidence type="ECO:0000256" key="9">
    <source>
        <dbReference type="ARBA" id="ARBA00048090"/>
    </source>
</evidence>
<keyword evidence="7 10" id="KW-0067">ATP-binding</keyword>
<evidence type="ECO:0000256" key="6">
    <source>
        <dbReference type="ARBA" id="ARBA00022777"/>
    </source>
</evidence>
<keyword evidence="6 10" id="KW-0418">Kinase</keyword>
<comment type="catalytic activity">
    <reaction evidence="9 10">
        <text>D-gluconate + ATP = 6-phospho-D-gluconate + ADP + H(+)</text>
        <dbReference type="Rhea" id="RHEA:19433"/>
        <dbReference type="ChEBI" id="CHEBI:15378"/>
        <dbReference type="ChEBI" id="CHEBI:18391"/>
        <dbReference type="ChEBI" id="CHEBI:30616"/>
        <dbReference type="ChEBI" id="CHEBI:58759"/>
        <dbReference type="ChEBI" id="CHEBI:456216"/>
        <dbReference type="EC" id="2.7.1.12"/>
    </reaction>
</comment>
<evidence type="ECO:0000256" key="10">
    <source>
        <dbReference type="RuleBase" id="RU363066"/>
    </source>
</evidence>